<dbReference type="Proteomes" id="UP000008021">
    <property type="component" value="Chromosome 11"/>
</dbReference>
<dbReference type="Gramene" id="OMERI11G11950.1">
    <property type="protein sequence ID" value="OMERI11G11950.1"/>
    <property type="gene ID" value="OMERI11G11950"/>
</dbReference>
<evidence type="ECO:0000256" key="1">
    <source>
        <dbReference type="SAM" id="MobiDB-lite"/>
    </source>
</evidence>
<dbReference type="EnsemblPlants" id="OMERI11G11950.1">
    <property type="protein sequence ID" value="OMERI11G11950.1"/>
    <property type="gene ID" value="OMERI11G11950"/>
</dbReference>
<keyword evidence="3" id="KW-1185">Reference proteome</keyword>
<organism evidence="2">
    <name type="scientific">Oryza meridionalis</name>
    <dbReference type="NCBI Taxonomy" id="40149"/>
    <lineage>
        <taxon>Eukaryota</taxon>
        <taxon>Viridiplantae</taxon>
        <taxon>Streptophyta</taxon>
        <taxon>Embryophyta</taxon>
        <taxon>Tracheophyta</taxon>
        <taxon>Spermatophyta</taxon>
        <taxon>Magnoliopsida</taxon>
        <taxon>Liliopsida</taxon>
        <taxon>Poales</taxon>
        <taxon>Poaceae</taxon>
        <taxon>BOP clade</taxon>
        <taxon>Oryzoideae</taxon>
        <taxon>Oryzeae</taxon>
        <taxon>Oryzinae</taxon>
        <taxon>Oryza</taxon>
    </lineage>
</organism>
<name>A0A0E0F603_9ORYZ</name>
<accession>A0A0E0F603</accession>
<evidence type="ECO:0000313" key="3">
    <source>
        <dbReference type="Proteomes" id="UP000008021"/>
    </source>
</evidence>
<protein>
    <submittedName>
        <fullName evidence="2">Uncharacterized protein</fullName>
    </submittedName>
</protein>
<reference evidence="2" key="1">
    <citation type="submission" date="2015-04" db="UniProtKB">
        <authorList>
            <consortium name="EnsemblPlants"/>
        </authorList>
    </citation>
    <scope>IDENTIFICATION</scope>
</reference>
<proteinExistence type="predicted"/>
<dbReference type="HOGENOM" id="CLU_1941440_0_0_1"/>
<feature type="region of interest" description="Disordered" evidence="1">
    <location>
        <begin position="1"/>
        <end position="27"/>
    </location>
</feature>
<dbReference type="AlphaFoldDB" id="A0A0E0F603"/>
<evidence type="ECO:0000313" key="2">
    <source>
        <dbReference type="EnsemblPlants" id="OMERI11G11950.1"/>
    </source>
</evidence>
<sequence>MAPGPHPDVMQNSPRSQAEGKRPIPSSLLSLARGCTRACREGGMELPHDSPPPHFSPPKEKLGFGFLRRWAGRERRLPPSPPSLPSAARLLFHVEPSFLPDFFLTPSPLRFSPSSSPVGSLGKIVNSDIS</sequence>
<reference evidence="2" key="2">
    <citation type="submission" date="2018-05" db="EMBL/GenBank/DDBJ databases">
        <title>OmerRS3 (Oryza meridionalis Reference Sequence Version 3).</title>
        <authorList>
            <person name="Zhang J."/>
            <person name="Kudrna D."/>
            <person name="Lee S."/>
            <person name="Talag J."/>
            <person name="Welchert J."/>
            <person name="Wing R.A."/>
        </authorList>
    </citation>
    <scope>NUCLEOTIDE SEQUENCE [LARGE SCALE GENOMIC DNA]</scope>
    <source>
        <strain evidence="2">cv. OR44</strain>
    </source>
</reference>